<evidence type="ECO:0000313" key="6">
    <source>
        <dbReference type="Proteomes" id="UP000199197"/>
    </source>
</evidence>
<dbReference type="GO" id="GO:0005524">
    <property type="term" value="F:ATP binding"/>
    <property type="evidence" value="ECO:0007669"/>
    <property type="project" value="InterPro"/>
</dbReference>
<dbReference type="Gene3D" id="2.30.33.40">
    <property type="entry name" value="GroES chaperonin"/>
    <property type="match status" value="1"/>
</dbReference>
<dbReference type="GO" id="GO:0005737">
    <property type="term" value="C:cytoplasm"/>
    <property type="evidence" value="ECO:0007669"/>
    <property type="project" value="UniProtKB-SubCell"/>
</dbReference>
<dbReference type="PANTHER" id="PTHR10772">
    <property type="entry name" value="10 KDA HEAT SHOCK PROTEIN"/>
    <property type="match status" value="1"/>
</dbReference>
<sequence>MKIKPLDDRVLVEPLEEVESRTSSGIIIPDTAKEKPRIGIVIAVGTDEDLREKVKEGDKILFAKYGGEEIEMTGKEKKVIFIKGILSLFVKFSYRLRQLKTFQFDHSLLRP</sequence>
<dbReference type="RefSeq" id="WP_092350521.1">
    <property type="nucleotide sequence ID" value="NZ_CZVW01000017.1"/>
</dbReference>
<evidence type="ECO:0000256" key="1">
    <source>
        <dbReference type="ARBA" id="ARBA00006975"/>
    </source>
</evidence>
<dbReference type="HAMAP" id="MF_00580">
    <property type="entry name" value="CH10"/>
    <property type="match status" value="1"/>
</dbReference>
<dbReference type="GO" id="GO:0044183">
    <property type="term" value="F:protein folding chaperone"/>
    <property type="evidence" value="ECO:0007669"/>
    <property type="project" value="InterPro"/>
</dbReference>
<dbReference type="PRINTS" id="PR00297">
    <property type="entry name" value="CHAPERONIN10"/>
</dbReference>
<dbReference type="PANTHER" id="PTHR10772:SF63">
    <property type="entry name" value="20 KDA CHAPERONIN, CHLOROPLASTIC"/>
    <property type="match status" value="1"/>
</dbReference>
<accession>A0A0N7MYA6</accession>
<dbReference type="SMART" id="SM00883">
    <property type="entry name" value="Cpn10"/>
    <property type="match status" value="1"/>
</dbReference>
<dbReference type="EMBL" id="CZVW01000017">
    <property type="protein sequence ID" value="CUT03707.1"/>
    <property type="molecule type" value="Genomic_DNA"/>
</dbReference>
<dbReference type="FunFam" id="2.30.33.40:FF:000001">
    <property type="entry name" value="10 kDa chaperonin"/>
    <property type="match status" value="1"/>
</dbReference>
<evidence type="ECO:0000256" key="4">
    <source>
        <dbReference type="RuleBase" id="RU000535"/>
    </source>
</evidence>
<dbReference type="Pfam" id="PF00166">
    <property type="entry name" value="Cpn10"/>
    <property type="match status" value="1"/>
</dbReference>
<evidence type="ECO:0000256" key="3">
    <source>
        <dbReference type="HAMAP-Rule" id="MF_00580"/>
    </source>
</evidence>
<comment type="subcellular location">
    <subcellularLocation>
        <location evidence="3">Cytoplasm</location>
    </subcellularLocation>
</comment>
<comment type="function">
    <text evidence="3 4">Together with the chaperonin GroEL, plays an essential role in assisting protein folding. The GroEL-GroES system forms a nano-cage that allows encapsulation of the non-native substrate proteins and provides a physical environment optimized to promote and accelerate protein folding. GroES binds to the apical surface of the GroEL ring, thereby capping the opening of the GroEL channel.</text>
</comment>
<dbReference type="GO" id="GO:0051087">
    <property type="term" value="F:protein-folding chaperone binding"/>
    <property type="evidence" value="ECO:0007669"/>
    <property type="project" value="TreeGrafter"/>
</dbReference>
<gene>
    <name evidence="3" type="primary">groES</name>
    <name evidence="3" type="synonym">groS</name>
    <name evidence="5" type="ORF">JGI23_01539</name>
</gene>
<dbReference type="Proteomes" id="UP000199197">
    <property type="component" value="Unassembled WGS sequence"/>
</dbReference>
<protein>
    <recommendedName>
        <fullName evidence="3">Co-chaperonin GroES</fullName>
    </recommendedName>
    <alternativeName>
        <fullName evidence="3">10 kDa chaperonin</fullName>
    </alternativeName>
    <alternativeName>
        <fullName evidence="3">Chaperonin-10</fullName>
        <shortName evidence="3">Cpn10</shortName>
    </alternativeName>
</protein>
<dbReference type="InterPro" id="IPR011032">
    <property type="entry name" value="GroES-like_sf"/>
</dbReference>
<keyword evidence="3" id="KW-0963">Cytoplasm</keyword>
<reference evidence="6" key="1">
    <citation type="submission" date="2015-11" db="EMBL/GenBank/DDBJ databases">
        <authorList>
            <person name="Varghese N."/>
        </authorList>
    </citation>
    <scope>NUCLEOTIDE SEQUENCE [LARGE SCALE GENOMIC DNA]</scope>
    <source>
        <strain evidence="6">JGI-23</strain>
    </source>
</reference>
<proteinExistence type="inferred from homology"/>
<dbReference type="AlphaFoldDB" id="A0A0N7MYA6"/>
<keyword evidence="6" id="KW-1185">Reference proteome</keyword>
<dbReference type="SUPFAM" id="SSF50129">
    <property type="entry name" value="GroES-like"/>
    <property type="match status" value="1"/>
</dbReference>
<dbReference type="InterPro" id="IPR020818">
    <property type="entry name" value="Chaperonin_GroES"/>
</dbReference>
<keyword evidence="2 3" id="KW-0143">Chaperone</keyword>
<organism evidence="5 6">
    <name type="scientific">Candidatus Chryseopegocella kryptomonas</name>
    <dbReference type="NCBI Taxonomy" id="1633643"/>
    <lineage>
        <taxon>Bacteria</taxon>
        <taxon>Pseudomonadati</taxon>
        <taxon>Candidatus Kryptoniota</taxon>
        <taxon>Candidatus Chryseopegocella</taxon>
    </lineage>
</organism>
<evidence type="ECO:0000256" key="2">
    <source>
        <dbReference type="ARBA" id="ARBA00023186"/>
    </source>
</evidence>
<comment type="subunit">
    <text evidence="3">Heptamer of 7 subunits arranged in a ring. Interacts with the chaperonin GroEL.</text>
</comment>
<evidence type="ECO:0000313" key="5">
    <source>
        <dbReference type="EMBL" id="CUT03707.1"/>
    </source>
</evidence>
<dbReference type="InterPro" id="IPR037124">
    <property type="entry name" value="Chaperonin_GroES_sf"/>
</dbReference>
<dbReference type="GO" id="GO:0051082">
    <property type="term" value="F:unfolded protein binding"/>
    <property type="evidence" value="ECO:0007669"/>
    <property type="project" value="TreeGrafter"/>
</dbReference>
<dbReference type="CDD" id="cd00320">
    <property type="entry name" value="cpn10"/>
    <property type="match status" value="1"/>
</dbReference>
<dbReference type="GO" id="GO:0046872">
    <property type="term" value="F:metal ion binding"/>
    <property type="evidence" value="ECO:0007669"/>
    <property type="project" value="TreeGrafter"/>
</dbReference>
<dbReference type="OrthoDB" id="9806791at2"/>
<name>A0A0N7MYA6_9BACT</name>
<comment type="similarity">
    <text evidence="1 3 4">Belongs to the GroES chaperonin family.</text>
</comment>